<evidence type="ECO:0000313" key="4">
    <source>
        <dbReference type="Proteomes" id="UP001207408"/>
    </source>
</evidence>
<dbReference type="EMBL" id="JAPDPI010000003">
    <property type="protein sequence ID" value="MCW3804563.1"/>
    <property type="molecule type" value="Genomic_DNA"/>
</dbReference>
<feature type="domain" description="Secretion system C-terminal sorting" evidence="2">
    <location>
        <begin position="161"/>
        <end position="230"/>
    </location>
</feature>
<feature type="chain" id="PRO_5042132627" evidence="1">
    <location>
        <begin position="20"/>
        <end position="231"/>
    </location>
</feature>
<keyword evidence="4" id="KW-1185">Reference proteome</keyword>
<sequence>MKNLIFTLAFIVLSLVVNAQPYNVTISIDMTSYAGSDYDAVVMGGGINGWSGALTLTNESGTNIWSTTVQKEGWIDYRFEVTGGVVGWNCEFRDESTGTEGTGTGSCFTNPWDGTQTNVHWYEVTSDVVLPTISWESCECISCTPTSAKSMEIDNVEVFVNPSNVLMVKGLETGDVTVSIYDIQGNLKFIKTIESVGSEFTMDDFQSLCSGLYIIKVETEDSNIVKKIMIH</sequence>
<gene>
    <name evidence="3" type="ORF">OM074_02935</name>
</gene>
<evidence type="ECO:0000313" key="3">
    <source>
        <dbReference type="EMBL" id="MCW3804563.1"/>
    </source>
</evidence>
<dbReference type="AlphaFoldDB" id="A0AAE3SIL5"/>
<keyword evidence="1" id="KW-0732">Signal</keyword>
<dbReference type="Pfam" id="PF18962">
    <property type="entry name" value="Por_Secre_tail"/>
    <property type="match status" value="1"/>
</dbReference>
<accession>A0AAE3SIL5</accession>
<proteinExistence type="predicted"/>
<organism evidence="3 4">
    <name type="scientific">Plebeiibacterium marinum</name>
    <dbReference type="NCBI Taxonomy" id="2992111"/>
    <lineage>
        <taxon>Bacteria</taxon>
        <taxon>Pseudomonadati</taxon>
        <taxon>Bacteroidota</taxon>
        <taxon>Bacteroidia</taxon>
        <taxon>Marinilabiliales</taxon>
        <taxon>Marinilabiliaceae</taxon>
        <taxon>Plebeiibacterium</taxon>
    </lineage>
</organism>
<reference evidence="3" key="1">
    <citation type="submission" date="2022-10" db="EMBL/GenBank/DDBJ databases">
        <authorList>
            <person name="Yu W.X."/>
        </authorList>
    </citation>
    <scope>NUCLEOTIDE SEQUENCE</scope>
    <source>
        <strain evidence="3">D04</strain>
    </source>
</reference>
<dbReference type="Proteomes" id="UP001207408">
    <property type="component" value="Unassembled WGS sequence"/>
</dbReference>
<protein>
    <submittedName>
        <fullName evidence="3">T9SS type A sorting domain-containing protein</fullName>
    </submittedName>
</protein>
<dbReference type="InterPro" id="IPR026444">
    <property type="entry name" value="Secre_tail"/>
</dbReference>
<comment type="caution">
    <text evidence="3">The sequence shown here is derived from an EMBL/GenBank/DDBJ whole genome shotgun (WGS) entry which is preliminary data.</text>
</comment>
<evidence type="ECO:0000259" key="2">
    <source>
        <dbReference type="Pfam" id="PF18962"/>
    </source>
</evidence>
<name>A0AAE3SIL5_9BACT</name>
<evidence type="ECO:0000256" key="1">
    <source>
        <dbReference type="SAM" id="SignalP"/>
    </source>
</evidence>
<dbReference type="RefSeq" id="WP_301197784.1">
    <property type="nucleotide sequence ID" value="NZ_JAPDPI010000003.1"/>
</dbReference>
<feature type="signal peptide" evidence="1">
    <location>
        <begin position="1"/>
        <end position="19"/>
    </location>
</feature>
<dbReference type="NCBIfam" id="TIGR04183">
    <property type="entry name" value="Por_Secre_tail"/>
    <property type="match status" value="1"/>
</dbReference>